<name>A0A1G9C7C1_9EURY</name>
<proteinExistence type="predicted"/>
<dbReference type="Proteomes" id="UP000326500">
    <property type="component" value="Unassembled WGS sequence"/>
</dbReference>
<protein>
    <submittedName>
        <fullName evidence="2">Uncharacterized protein</fullName>
    </submittedName>
</protein>
<evidence type="ECO:0000313" key="3">
    <source>
        <dbReference type="Proteomes" id="UP000326500"/>
    </source>
</evidence>
<reference evidence="2 3" key="1">
    <citation type="submission" date="2016-10" db="EMBL/GenBank/DDBJ databases">
        <authorList>
            <person name="Varghese N."/>
            <person name="Submissions S."/>
        </authorList>
    </citation>
    <scope>NUCLEOTIDE SEQUENCE [LARGE SCALE GENOMIC DNA]</scope>
    <source>
        <strain evidence="2 3">DSM 2373</strain>
    </source>
</reference>
<organism evidence="2 3">
    <name type="scientific">Methanoculleus thermophilus</name>
    <dbReference type="NCBI Taxonomy" id="2200"/>
    <lineage>
        <taxon>Archaea</taxon>
        <taxon>Methanobacteriati</taxon>
        <taxon>Methanobacteriota</taxon>
        <taxon>Stenosarchaea group</taxon>
        <taxon>Methanomicrobia</taxon>
        <taxon>Methanomicrobiales</taxon>
        <taxon>Methanomicrobiaceae</taxon>
        <taxon>Methanoculleus</taxon>
    </lineage>
</organism>
<keyword evidence="1" id="KW-0812">Transmembrane</keyword>
<feature type="transmembrane region" description="Helical" evidence="1">
    <location>
        <begin position="15"/>
        <end position="40"/>
    </location>
</feature>
<dbReference type="EMBL" id="FNFT01000013">
    <property type="protein sequence ID" value="SDK47569.1"/>
    <property type="molecule type" value="Genomic_DNA"/>
</dbReference>
<sequence length="50" mass="5542">MTLIRFSRTNSFREAFNIGAIVAAILVEPFAAVFVTRYYILIYDSAAAPA</sequence>
<evidence type="ECO:0000313" key="2">
    <source>
        <dbReference type="EMBL" id="SDK47569.1"/>
    </source>
</evidence>
<accession>A0A1G9C7C1</accession>
<keyword evidence="1" id="KW-0472">Membrane</keyword>
<dbReference type="AlphaFoldDB" id="A0A1G9C7C1"/>
<keyword evidence="1" id="KW-1133">Transmembrane helix</keyword>
<evidence type="ECO:0000256" key="1">
    <source>
        <dbReference type="SAM" id="Phobius"/>
    </source>
</evidence>
<keyword evidence="3" id="KW-1185">Reference proteome</keyword>
<gene>
    <name evidence="2" type="ORF">SAMN04488571_1138</name>
</gene>
<dbReference type="STRING" id="2200.GCA_001571405_02254"/>